<dbReference type="InterPro" id="IPR036397">
    <property type="entry name" value="RNaseH_sf"/>
</dbReference>
<dbReference type="InterPro" id="IPR012337">
    <property type="entry name" value="RNaseH-like_sf"/>
</dbReference>
<dbReference type="SUPFAM" id="SSF53098">
    <property type="entry name" value="Ribonuclease H-like"/>
    <property type="match status" value="1"/>
</dbReference>
<reference evidence="2 3" key="1">
    <citation type="submission" date="2020-02" db="EMBL/GenBank/DDBJ databases">
        <authorList>
            <person name="Ferguson B K."/>
        </authorList>
    </citation>
    <scope>NUCLEOTIDE SEQUENCE [LARGE SCALE GENOMIC DNA]</scope>
</reference>
<protein>
    <recommendedName>
        <fullName evidence="1">RNase H type-1 domain-containing protein</fullName>
    </recommendedName>
</protein>
<keyword evidence="3" id="KW-1185">Reference proteome</keyword>
<dbReference type="InterPro" id="IPR002156">
    <property type="entry name" value="RNaseH_domain"/>
</dbReference>
<evidence type="ECO:0000313" key="2">
    <source>
        <dbReference type="EMBL" id="CAB0005241.1"/>
    </source>
</evidence>
<evidence type="ECO:0000259" key="1">
    <source>
        <dbReference type="PROSITE" id="PS50879"/>
    </source>
</evidence>
<gene>
    <name evidence="2" type="ORF">NTEN_LOCUS10718</name>
</gene>
<sequence length="108" mass="12211">MITLTWVLGHAGIEGNKKADSAAKLGVSPCTSAPNRFWFYLKSNLERKVDEWINATKTNYWVRSPGLRQSKRLSSLSRINIRVLIGVLTGHCPLLYHLNKMGLEEITE</sequence>
<dbReference type="Gene3D" id="3.30.420.10">
    <property type="entry name" value="Ribonuclease H-like superfamily/Ribonuclease H"/>
    <property type="match status" value="1"/>
</dbReference>
<feature type="non-terminal residue" evidence="2">
    <location>
        <position position="108"/>
    </location>
</feature>
<accession>A0A6H5GRT2</accession>
<dbReference type="GO" id="GO:0003676">
    <property type="term" value="F:nucleic acid binding"/>
    <property type="evidence" value="ECO:0007669"/>
    <property type="project" value="InterPro"/>
</dbReference>
<dbReference type="PROSITE" id="PS50879">
    <property type="entry name" value="RNASE_H_1"/>
    <property type="match status" value="1"/>
</dbReference>
<dbReference type="EMBL" id="CADCXU010016047">
    <property type="protein sequence ID" value="CAB0005241.1"/>
    <property type="molecule type" value="Genomic_DNA"/>
</dbReference>
<evidence type="ECO:0000313" key="3">
    <source>
        <dbReference type="Proteomes" id="UP000479000"/>
    </source>
</evidence>
<dbReference type="Proteomes" id="UP000479000">
    <property type="component" value="Unassembled WGS sequence"/>
</dbReference>
<dbReference type="GO" id="GO:0004523">
    <property type="term" value="F:RNA-DNA hybrid ribonuclease activity"/>
    <property type="evidence" value="ECO:0007669"/>
    <property type="project" value="InterPro"/>
</dbReference>
<organism evidence="2 3">
    <name type="scientific">Nesidiocoris tenuis</name>
    <dbReference type="NCBI Taxonomy" id="355587"/>
    <lineage>
        <taxon>Eukaryota</taxon>
        <taxon>Metazoa</taxon>
        <taxon>Ecdysozoa</taxon>
        <taxon>Arthropoda</taxon>
        <taxon>Hexapoda</taxon>
        <taxon>Insecta</taxon>
        <taxon>Pterygota</taxon>
        <taxon>Neoptera</taxon>
        <taxon>Paraneoptera</taxon>
        <taxon>Hemiptera</taxon>
        <taxon>Heteroptera</taxon>
        <taxon>Panheteroptera</taxon>
        <taxon>Cimicomorpha</taxon>
        <taxon>Miridae</taxon>
        <taxon>Dicyphina</taxon>
        <taxon>Nesidiocoris</taxon>
    </lineage>
</organism>
<name>A0A6H5GRT2_9HEMI</name>
<dbReference type="AlphaFoldDB" id="A0A6H5GRT2"/>
<feature type="domain" description="RNase H type-1" evidence="1">
    <location>
        <begin position="1"/>
        <end position="28"/>
    </location>
</feature>
<dbReference type="OrthoDB" id="7765170at2759"/>
<proteinExistence type="predicted"/>